<keyword evidence="1 2" id="KW-0245">EGF-like domain</keyword>
<feature type="region of interest" description="Disordered" evidence="3">
    <location>
        <begin position="739"/>
        <end position="760"/>
    </location>
</feature>
<dbReference type="InterPro" id="IPR009030">
    <property type="entry name" value="Growth_fac_rcpt_cys_sf"/>
</dbReference>
<evidence type="ECO:0000259" key="6">
    <source>
        <dbReference type="PROSITE" id="PS50026"/>
    </source>
</evidence>
<dbReference type="InParanoid" id="A0A1Y1UDR4"/>
<feature type="disulfide bond" evidence="2">
    <location>
        <begin position="141"/>
        <end position="151"/>
    </location>
</feature>
<keyword evidence="2" id="KW-1015">Disulfide bond</keyword>
<keyword evidence="4" id="KW-0472">Membrane</keyword>
<dbReference type="InterPro" id="IPR006212">
    <property type="entry name" value="Furin_repeat"/>
</dbReference>
<feature type="domain" description="EGF-like" evidence="6">
    <location>
        <begin position="137"/>
        <end position="174"/>
    </location>
</feature>
<feature type="signal peptide" evidence="5">
    <location>
        <begin position="1"/>
        <end position="15"/>
    </location>
</feature>
<feature type="chain" id="PRO_5011988058" description="EGF-like domain-containing protein" evidence="5">
    <location>
        <begin position="16"/>
        <end position="820"/>
    </location>
</feature>
<dbReference type="STRING" id="4999.A0A1Y1UDR4"/>
<dbReference type="EMBL" id="NBSH01000010">
    <property type="protein sequence ID" value="ORX35656.1"/>
    <property type="molecule type" value="Genomic_DNA"/>
</dbReference>
<name>A0A1Y1UDR4_9TREE</name>
<reference evidence="7 8" key="1">
    <citation type="submission" date="2017-03" db="EMBL/GenBank/DDBJ databases">
        <title>Widespread Adenine N6-methylation of Active Genes in Fungi.</title>
        <authorList>
            <consortium name="DOE Joint Genome Institute"/>
            <person name="Mondo S.J."/>
            <person name="Dannebaum R.O."/>
            <person name="Kuo R.C."/>
            <person name="Louie K.B."/>
            <person name="Bewick A.J."/>
            <person name="Labutti K."/>
            <person name="Haridas S."/>
            <person name="Kuo A."/>
            <person name="Salamov A."/>
            <person name="Ahrendt S.R."/>
            <person name="Lau R."/>
            <person name="Bowen B.P."/>
            <person name="Lipzen A."/>
            <person name="Sullivan W."/>
            <person name="Andreopoulos W.B."/>
            <person name="Clum A."/>
            <person name="Lindquist E."/>
            <person name="Daum C."/>
            <person name="Northen T.R."/>
            <person name="Ramamoorthy G."/>
            <person name="Schmitz R.J."/>
            <person name="Gryganskyi A."/>
            <person name="Culley D."/>
            <person name="Magnuson J."/>
            <person name="James T.Y."/>
            <person name="O'Malley M.A."/>
            <person name="Stajich J.E."/>
            <person name="Spatafora J.W."/>
            <person name="Visel A."/>
            <person name="Grigoriev I.V."/>
        </authorList>
    </citation>
    <scope>NUCLEOTIDE SEQUENCE [LARGE SCALE GENOMIC DNA]</scope>
    <source>
        <strain evidence="7 8">NRRL Y-17943</strain>
    </source>
</reference>
<feature type="transmembrane region" description="Helical" evidence="4">
    <location>
        <begin position="593"/>
        <end position="612"/>
    </location>
</feature>
<feature type="disulfide bond" evidence="2">
    <location>
        <begin position="164"/>
        <end position="173"/>
    </location>
</feature>
<dbReference type="SUPFAM" id="SSF57184">
    <property type="entry name" value="Growth factor receptor domain"/>
    <property type="match status" value="3"/>
</dbReference>
<evidence type="ECO:0000256" key="3">
    <source>
        <dbReference type="SAM" id="MobiDB-lite"/>
    </source>
</evidence>
<sequence>MVAAFLLLALPALSARVCSPETCFDGEPASSILAMDSGEEVYLTPGSYSDSNLNISTYDIVTVSGERPRSSVVPPPSTPFFFSSADYAGSVSQLHHWESAFFPDGWYGLVRPGVAIWGSVPKVRDLPITVDQLALVGSTACATPCGPGGACTPNANNTAGTCVCLPGWTGELCDTCMKGFFGPTCQSCEANCTVCDDGQGGTGACLGADKSPTACNCAHGSCTPSGGCDCAAGWTSTVTSSTSTRCSTCSDGFFQNGDDCQACPLGCTSCELRPGSVTPTCTSCRQSLSLTSSDPPTCAPAADCGDGLYWDASSSSCQSCSPACISCNGPETTDCLACAPPRIALQGSCVGYDVTTGVCESSLSGLTGVFVANNADSQCDACPAGCKTCTIPSFSSIASYDTHICQTCHDGYLMQGRKCVETCSDGFYAVNGTTCLPCDATCTTCVGTATTCTRCQSGLASNGQCVDACPANALPSNGTCLPCATDCASCSSPLSSTSCTACPSTRPILSNGRCLTFCPMTSYFDPATASCKPCDAGCASCTGPSTSECTSCRGGQFLSAGSCSAASCGKGGIAPDLGLCLAALVIQGGDRKLAFIAIPILFIIALSLWWCVRRQRKKRQHESAAFALRFRGQQLMDRLKAIKANTILGMNRVRPEEREEFDMVTAKTKKPGTWDSYMDLDHADRKGRDILPRNKGKSKAPDVESVSHGFAPPPPYYPGSAGPPIVGLGDSKTKIVSMGSPTSPDYQPRTLRPPPRPHRALASDQSIRTLHRVGQDSHGGFDQAFDEEEMRMGVRKSLPDVPYSPVFGAINGERAPHGWI</sequence>
<dbReference type="InterPro" id="IPR000742">
    <property type="entry name" value="EGF"/>
</dbReference>
<dbReference type="GeneID" id="33560739"/>
<keyword evidence="4" id="KW-0812">Transmembrane</keyword>
<keyword evidence="4" id="KW-1133">Transmembrane helix</keyword>
<protein>
    <recommendedName>
        <fullName evidence="6">EGF-like domain-containing protein</fullName>
    </recommendedName>
</protein>
<feature type="disulfide bond" evidence="2">
    <location>
        <begin position="145"/>
        <end position="162"/>
    </location>
</feature>
<keyword evidence="5" id="KW-0732">Signal</keyword>
<dbReference type="OrthoDB" id="2563779at2759"/>
<evidence type="ECO:0000256" key="2">
    <source>
        <dbReference type="PROSITE-ProRule" id="PRU00076"/>
    </source>
</evidence>
<evidence type="ECO:0000256" key="5">
    <source>
        <dbReference type="SAM" id="SignalP"/>
    </source>
</evidence>
<dbReference type="SMART" id="SM00181">
    <property type="entry name" value="EGF"/>
    <property type="match status" value="6"/>
</dbReference>
<evidence type="ECO:0000313" key="7">
    <source>
        <dbReference type="EMBL" id="ORX35656.1"/>
    </source>
</evidence>
<dbReference type="RefSeq" id="XP_021869820.1">
    <property type="nucleotide sequence ID" value="XM_022018930.1"/>
</dbReference>
<dbReference type="SMART" id="SM00261">
    <property type="entry name" value="FU"/>
    <property type="match status" value="6"/>
</dbReference>
<comment type="caution">
    <text evidence="7">The sequence shown here is derived from an EMBL/GenBank/DDBJ whole genome shotgun (WGS) entry which is preliminary data.</text>
</comment>
<dbReference type="Gene3D" id="2.10.220.10">
    <property type="entry name" value="Hormone Receptor, Insulin-like Growth Factor Receptor 1, Chain A, domain 2"/>
    <property type="match status" value="4"/>
</dbReference>
<evidence type="ECO:0000256" key="4">
    <source>
        <dbReference type="SAM" id="Phobius"/>
    </source>
</evidence>
<dbReference type="AlphaFoldDB" id="A0A1Y1UDR4"/>
<dbReference type="InterPro" id="IPR002049">
    <property type="entry name" value="LE_dom"/>
</dbReference>
<organism evidence="7 8">
    <name type="scientific">Kockovaella imperatae</name>
    <dbReference type="NCBI Taxonomy" id="4999"/>
    <lineage>
        <taxon>Eukaryota</taxon>
        <taxon>Fungi</taxon>
        <taxon>Dikarya</taxon>
        <taxon>Basidiomycota</taxon>
        <taxon>Agaricomycotina</taxon>
        <taxon>Tremellomycetes</taxon>
        <taxon>Tremellales</taxon>
        <taxon>Cuniculitremaceae</taxon>
        <taxon>Kockovaella</taxon>
    </lineage>
</organism>
<dbReference type="PROSITE" id="PS00022">
    <property type="entry name" value="EGF_1"/>
    <property type="match status" value="1"/>
</dbReference>
<dbReference type="PROSITE" id="PS50026">
    <property type="entry name" value="EGF_3"/>
    <property type="match status" value="1"/>
</dbReference>
<dbReference type="PROSITE" id="PS01248">
    <property type="entry name" value="EGF_LAM_1"/>
    <property type="match status" value="1"/>
</dbReference>
<dbReference type="PANTHER" id="PTHR15332:SF175">
    <property type="entry name" value="PROPROTEIN CONVERTASE SUBTILISIN_KEXIN TYPE 5-LIKE"/>
    <property type="match status" value="1"/>
</dbReference>
<gene>
    <name evidence="7" type="ORF">BD324DRAFT_66901</name>
</gene>
<evidence type="ECO:0000313" key="8">
    <source>
        <dbReference type="Proteomes" id="UP000193218"/>
    </source>
</evidence>
<proteinExistence type="predicted"/>
<dbReference type="PANTHER" id="PTHR15332">
    <property type="entry name" value="PROPROTEIN CONVERTASE SUBTILISIN_KEXIN TYPE 5-LIKE"/>
    <property type="match status" value="1"/>
</dbReference>
<dbReference type="CDD" id="cd00064">
    <property type="entry name" value="FU"/>
    <property type="match status" value="3"/>
</dbReference>
<feature type="region of interest" description="Disordered" evidence="3">
    <location>
        <begin position="687"/>
        <end position="708"/>
    </location>
</feature>
<dbReference type="Proteomes" id="UP000193218">
    <property type="component" value="Unassembled WGS sequence"/>
</dbReference>
<keyword evidence="8" id="KW-1185">Reference proteome</keyword>
<evidence type="ECO:0000256" key="1">
    <source>
        <dbReference type="ARBA" id="ARBA00022536"/>
    </source>
</evidence>
<accession>A0A1Y1UDR4</accession>